<evidence type="ECO:0000259" key="4">
    <source>
        <dbReference type="PROSITE" id="PS50048"/>
    </source>
</evidence>
<evidence type="ECO:0000256" key="3">
    <source>
        <dbReference type="SAM" id="MobiDB-lite"/>
    </source>
</evidence>
<dbReference type="PANTHER" id="PTHR46910:SF38">
    <property type="entry name" value="ZN(2)-C6 FUNGAL-TYPE DOMAIN-CONTAINING PROTEIN"/>
    <property type="match status" value="1"/>
</dbReference>
<dbReference type="InterPro" id="IPR050987">
    <property type="entry name" value="AtrR-like"/>
</dbReference>
<feature type="region of interest" description="Disordered" evidence="3">
    <location>
        <begin position="332"/>
        <end position="352"/>
    </location>
</feature>
<dbReference type="InterPro" id="IPR036864">
    <property type="entry name" value="Zn2-C6_fun-type_DNA-bd_sf"/>
</dbReference>
<feature type="compositionally biased region" description="Polar residues" evidence="3">
    <location>
        <begin position="1151"/>
        <end position="1160"/>
    </location>
</feature>
<dbReference type="GO" id="GO:0000981">
    <property type="term" value="F:DNA-binding transcription factor activity, RNA polymerase II-specific"/>
    <property type="evidence" value="ECO:0007669"/>
    <property type="project" value="InterPro"/>
</dbReference>
<dbReference type="AlphaFoldDB" id="W3VP94"/>
<feature type="compositionally biased region" description="Low complexity" evidence="3">
    <location>
        <begin position="981"/>
        <end position="994"/>
    </location>
</feature>
<organism evidence="5 6">
    <name type="scientific">Moesziomyces aphidis</name>
    <name type="common">Pseudozyma aphidis</name>
    <dbReference type="NCBI Taxonomy" id="84754"/>
    <lineage>
        <taxon>Eukaryota</taxon>
        <taxon>Fungi</taxon>
        <taxon>Dikarya</taxon>
        <taxon>Basidiomycota</taxon>
        <taxon>Ustilaginomycotina</taxon>
        <taxon>Ustilaginomycetes</taxon>
        <taxon>Ustilaginales</taxon>
        <taxon>Ustilaginaceae</taxon>
        <taxon>Moesziomyces</taxon>
    </lineage>
</organism>
<dbReference type="OrthoDB" id="4456959at2759"/>
<dbReference type="CDD" id="cd00067">
    <property type="entry name" value="GAL4"/>
    <property type="match status" value="1"/>
</dbReference>
<feature type="region of interest" description="Disordered" evidence="3">
    <location>
        <begin position="1136"/>
        <end position="1160"/>
    </location>
</feature>
<dbReference type="PROSITE" id="PS50048">
    <property type="entry name" value="ZN2_CY6_FUNGAL_2"/>
    <property type="match status" value="1"/>
</dbReference>
<keyword evidence="1" id="KW-0479">Metal-binding</keyword>
<reference evidence="5 6" key="1">
    <citation type="journal article" date="2014" name="Genome Announc.">
        <title>Genome sequence of the basidiomycetous fungus Pseudozyma aphidis DSM70725, an efficient producer of biosurfactant mannosylerythritol lipids.</title>
        <authorList>
            <person name="Lorenz S."/>
            <person name="Guenther M."/>
            <person name="Grumaz C."/>
            <person name="Rupp S."/>
            <person name="Zibek S."/>
            <person name="Sohn K."/>
        </authorList>
    </citation>
    <scope>NUCLEOTIDE SEQUENCE [LARGE SCALE GENOMIC DNA]</scope>
    <source>
        <strain evidence="6">ATCC 32657 / CBS 517.83 / DSM 70725 / JCM 10318 / NBRC 10182 / NRRL Y-7954 / St-0401</strain>
    </source>
</reference>
<sequence>MVALITHTISKATMFADLDVLLAIALGGPSAQSDLFLGSRCEAGHTSSHQSIFLALCHSGRRQIEGKAVPANRRAHGERPRQSTVTFPPRPHLPASDIVDSPLRTRNTDSRDRSHRVAAMYQPNLYPHSTAPSADAIYHQHMIPTSVYPTAPHMVATVSQSDLPTAFSNPDISAHAADASIDTTNQDDDGDAGGKRRRVQRACDTCRKKKVRCDGLQPEKGACTNCANYGYECTFIDAARKRAPPRSYVEAIEARIVKMEHLISSLAPGVDFTDRIGKPIRRPDDKGDEAINDTSGAPASTLAGADTATVAPPTCDTQHAMCGTLSHMLAASHSKSRSSSEPTLADQSDEDSEDDIAFIESRIGAVDLKPQPVVPSTANTFDSINSERIILGEGSKADPSSQSLPSHKFIGKASAMHTLPLLERLSSRNYSELGIHPKGARPEFWAIPTGLLDPPADLDAAMAVFPPSDLADKLIDVFFARPNREYPIVNEAQFRHEYANCPELRKEPDWLAMCFCIFTVASPCVDDLRTRASPDDPLSRGMHWWQAAKTLIYRNSQMRKPIRHIQCLLLSTLFQLGLPISASASWLLLGAAIRFLLDVGAHRRQASKKLGLSRLEAETMKRVFWVAYSLDREAASSLGRPIMLQDEDIDVELPVEIDDEYLFSTPEGELLPMQPSDKPALISGFLCSLRLDEIIGRTLKTVYALQKTKIRYGVSSKEWEERLVTEIDSALNNWLDTVPPHLRYDPHEADDEWLIQSSLLYSKYYQCQILVHRPFIPAKKGASESSILNFPSLAICTNAARSISHLTQSLRDRNLHNSTGMSVAFRVVSACTILILVVWGAKRNGGRVSSSATTDLRRSIEVLRSMESVWQFCGKAVDILESIMSSTQTSVTRQASNDQGTKRSRDGSEVVDVKVEGDAPWAQASRPRNSGTSKAAAESGRGRHKASVNSDSPEALGASAQPLAPEARQLPLSTLQLASMTPQSSAEQSPSSATDANPRPTAEAALADPFGPKTPQPPQRARIPSLSGASGLPGALSFGLLTPSAGNWAAGMEADYLQGPHAQMGYQSMPSITPSIFDNLNLPPSTDEMLPPNVSNLAGMSQFNYGASSNSANGLGVQGDAYGNFGRYYGGGDSALGASQGPEDVRAHTGDANTPQSDGSNGLASYAFELLQKQSVWNLDDDSLSFLQQCGQQS</sequence>
<dbReference type="Pfam" id="PF04082">
    <property type="entry name" value="Fungal_trans"/>
    <property type="match status" value="1"/>
</dbReference>
<feature type="compositionally biased region" description="Basic and acidic residues" evidence="3">
    <location>
        <begin position="900"/>
        <end position="917"/>
    </location>
</feature>
<comment type="caution">
    <text evidence="5">The sequence shown here is derived from an EMBL/GenBank/DDBJ whole genome shotgun (WGS) entry which is preliminary data.</text>
</comment>
<dbReference type="SMART" id="SM00066">
    <property type="entry name" value="GAL4"/>
    <property type="match status" value="1"/>
</dbReference>
<feature type="region of interest" description="Disordered" evidence="3">
    <location>
        <begin position="281"/>
        <end position="303"/>
    </location>
</feature>
<accession>W3VP94</accession>
<dbReference type="Pfam" id="PF00172">
    <property type="entry name" value="Zn_clus"/>
    <property type="match status" value="1"/>
</dbReference>
<dbReference type="InterPro" id="IPR007219">
    <property type="entry name" value="XnlR_reg_dom"/>
</dbReference>
<dbReference type="InterPro" id="IPR001138">
    <property type="entry name" value="Zn2Cys6_DnaBD"/>
</dbReference>
<name>W3VP94_MOEAP</name>
<dbReference type="PROSITE" id="PS00463">
    <property type="entry name" value="ZN2_CY6_FUNGAL_1"/>
    <property type="match status" value="1"/>
</dbReference>
<dbReference type="GO" id="GO:0006351">
    <property type="term" value="P:DNA-templated transcription"/>
    <property type="evidence" value="ECO:0007669"/>
    <property type="project" value="InterPro"/>
</dbReference>
<dbReference type="GO" id="GO:0003677">
    <property type="term" value="F:DNA binding"/>
    <property type="evidence" value="ECO:0007669"/>
    <property type="project" value="InterPro"/>
</dbReference>
<evidence type="ECO:0000313" key="6">
    <source>
        <dbReference type="Proteomes" id="UP000019462"/>
    </source>
</evidence>
<evidence type="ECO:0000313" key="5">
    <source>
        <dbReference type="EMBL" id="ETS63369.1"/>
    </source>
</evidence>
<feature type="domain" description="Zn(2)-C6 fungal-type" evidence="4">
    <location>
        <begin position="202"/>
        <end position="235"/>
    </location>
</feature>
<protein>
    <recommendedName>
        <fullName evidence="4">Zn(2)-C6 fungal-type domain-containing protein</fullName>
    </recommendedName>
</protein>
<feature type="region of interest" description="Disordered" evidence="3">
    <location>
        <begin position="887"/>
        <end position="959"/>
    </location>
</feature>
<evidence type="ECO:0000256" key="2">
    <source>
        <dbReference type="ARBA" id="ARBA00023242"/>
    </source>
</evidence>
<dbReference type="SUPFAM" id="SSF57701">
    <property type="entry name" value="Zn2/Cys6 DNA-binding domain"/>
    <property type="match status" value="1"/>
</dbReference>
<keyword evidence="2" id="KW-0539">Nucleus</keyword>
<dbReference type="HOGENOM" id="CLU_006019_0_1_1"/>
<dbReference type="PANTHER" id="PTHR46910">
    <property type="entry name" value="TRANSCRIPTION FACTOR PDR1"/>
    <property type="match status" value="1"/>
</dbReference>
<dbReference type="Proteomes" id="UP000019462">
    <property type="component" value="Unassembled WGS sequence"/>
</dbReference>
<evidence type="ECO:0000256" key="1">
    <source>
        <dbReference type="ARBA" id="ARBA00022723"/>
    </source>
</evidence>
<dbReference type="GO" id="GO:0008270">
    <property type="term" value="F:zinc ion binding"/>
    <property type="evidence" value="ECO:0007669"/>
    <property type="project" value="InterPro"/>
</dbReference>
<feature type="compositionally biased region" description="Polar residues" evidence="3">
    <location>
        <begin position="887"/>
        <end position="899"/>
    </location>
</feature>
<keyword evidence="6" id="KW-1185">Reference proteome</keyword>
<dbReference type="EMBL" id="AWNI01000008">
    <property type="protein sequence ID" value="ETS63369.1"/>
    <property type="molecule type" value="Genomic_DNA"/>
</dbReference>
<dbReference type="SMART" id="SM00906">
    <property type="entry name" value="Fungal_trans"/>
    <property type="match status" value="1"/>
</dbReference>
<gene>
    <name evidence="5" type="ORF">PaG_01650</name>
</gene>
<feature type="region of interest" description="Disordered" evidence="3">
    <location>
        <begin position="978"/>
        <end position="1028"/>
    </location>
</feature>
<feature type="region of interest" description="Disordered" evidence="3">
    <location>
        <begin position="176"/>
        <end position="198"/>
    </location>
</feature>
<dbReference type="CDD" id="cd12148">
    <property type="entry name" value="fungal_TF_MHR"/>
    <property type="match status" value="1"/>
</dbReference>
<dbReference type="Gene3D" id="4.10.240.10">
    <property type="entry name" value="Zn(2)-C6 fungal-type DNA-binding domain"/>
    <property type="match status" value="1"/>
</dbReference>
<feature type="region of interest" description="Disordered" evidence="3">
    <location>
        <begin position="71"/>
        <end position="113"/>
    </location>
</feature>
<proteinExistence type="predicted"/>